<keyword evidence="7" id="KW-0030">Aminoacyl-tRNA synthetase</keyword>
<evidence type="ECO:0000313" key="12">
    <source>
        <dbReference type="EMBL" id="VVT49893.1"/>
    </source>
</evidence>
<dbReference type="Gene3D" id="3.90.740.10">
    <property type="entry name" value="Valyl/Leucyl/Isoleucyl-tRNA synthetase, editing domain"/>
    <property type="match status" value="1"/>
</dbReference>
<dbReference type="EC" id="6.1.1.4" evidence="2"/>
<dbReference type="FunFam" id="3.90.740.10:FF:000001">
    <property type="entry name" value="Leucine--tRNA ligase, cytoplasmic"/>
    <property type="match status" value="1"/>
</dbReference>
<dbReference type="SUPFAM" id="SSF47323">
    <property type="entry name" value="Anticodon-binding domain of a subclass of class I aminoacyl-tRNA synthetases"/>
    <property type="match status" value="1"/>
</dbReference>
<sequence length="1109" mass="124636">MSAAPAAPAPAAKPEAKTIVLENTARRDALIDIEKKYQKIWADEKIFEIDAPQDSSLSAAELRAKYPKFMGTMAYPYMNGVLHAGHSFTLSKVEFATGYERLIGKKALFPLGFHCTGMPIKASSDKLIREIELFGENFENAPKDTEPELEPVAAQNKPKEDVEKFVSKKSKAVAKTGRAKYQYEIMEQLGIPLEDVKKFADPNYWLTYFPPLCQEDCTNFGARVDWRRSFITTDVNPYYDAFVRWQMNRLHESGKIKFGERYTIYSAKDGQPCMDHDRASGEGVGPQEYTGIKIEVKEFPETAKEALKDVDLSNKKVYLVAATLRPETMYGQTCCFVSPKITYGLFDAGNNEYFITTERAFKNMCFQKLTPKRGDWSSVAQIPGSTLIGAVIDAPLAILKDLRVLPMETVLANKGTGVVTCVPSDSPDDYITTLDLANKPEYYKINKDWVKTEPVAIITTPSYGDLTAKTLVEQLKIRSPKDKELLTKAKELAYKEGFYQGVMVIGPYKGEKVEVAKPKVKADLIAAGQAFVYNEPEGVVMSRSGDECIVSLEDQWFTDYGEESWKADASKCLKNMNTYSTETRHAFQKVLDWLNNWALSRSYGLGTRIPWDPKFLVESLSDSTIYMAFQAVAHLLQGDFYGKVPGSLNIQPEQMTDDVWDYVLLHKDDIKSDIPKEKLDKLRNEFEYFYPLDVNISGKDLIGNHLTFFIYCHCAIFPEEYWPAGIRANGHLLLNNEKMSKSTGNFMTLKQIVEKFGADASRIALADAGDSLEDANFDETNANAAILRLYNLKEWAVELVKDSDKLRTGPKDSFFDKAFENEINELIEETKKAYDEAFYKVALKYGLFDLQSARDYYRDSTATSGIGMHKDLVLRYIEVQALLLSPIAPHFCEYLWREVLGHKESIQNARFPEISAPLDKSLSAALEYVRSTQRAIREAEGASMKKKKGKATATTFDPKKPSKLSLYVALSFPEWQEAYIDLVKDAFENLSLDFTPDFRQKVSKLGDVKRGMQFVNYLKMRLTGGGESPDVVFNRKLEFDESETLKGVVPVLKRAPAATNVEKVELIALDPKDATKGTDLLTGEAVTVPTAKAIQDAIPGQPGITLVNL</sequence>
<feature type="domain" description="Aminoacyl-tRNA synthetase class Ia" evidence="10">
    <location>
        <begin position="211"/>
        <end position="777"/>
    </location>
</feature>
<keyword evidence="6" id="KW-0648">Protein biosynthesis</keyword>
<keyword evidence="4" id="KW-0547">Nucleotide-binding</keyword>
<dbReference type="Pfam" id="PF08264">
    <property type="entry name" value="Anticodon_1"/>
    <property type="match status" value="1"/>
</dbReference>
<name>A0A5E8BE81_9ASCO</name>
<dbReference type="RefSeq" id="XP_031853106.1">
    <property type="nucleotide sequence ID" value="XM_031997215.1"/>
</dbReference>
<dbReference type="InterPro" id="IPR013155">
    <property type="entry name" value="M/V/L/I-tRNA-synth_anticd-bd"/>
</dbReference>
<evidence type="ECO:0000256" key="4">
    <source>
        <dbReference type="ARBA" id="ARBA00022741"/>
    </source>
</evidence>
<dbReference type="InterPro" id="IPR009008">
    <property type="entry name" value="Val/Leu/Ile-tRNA-synth_edit"/>
</dbReference>
<dbReference type="Gene3D" id="1.10.730.10">
    <property type="entry name" value="Isoleucyl-tRNA Synthetase, Domain 1"/>
    <property type="match status" value="1"/>
</dbReference>
<comment type="similarity">
    <text evidence="1">Belongs to the class-I aminoacyl-tRNA synthetase family.</text>
</comment>
<evidence type="ECO:0000313" key="13">
    <source>
        <dbReference type="Proteomes" id="UP000398389"/>
    </source>
</evidence>
<keyword evidence="13" id="KW-1185">Reference proteome</keyword>
<evidence type="ECO:0000256" key="7">
    <source>
        <dbReference type="ARBA" id="ARBA00023146"/>
    </source>
</evidence>
<dbReference type="InterPro" id="IPR004493">
    <property type="entry name" value="Leu-tRNA-synth_Ia_arc/euk"/>
</dbReference>
<evidence type="ECO:0000259" key="11">
    <source>
        <dbReference type="Pfam" id="PF08264"/>
    </source>
</evidence>
<evidence type="ECO:0000256" key="6">
    <source>
        <dbReference type="ARBA" id="ARBA00022917"/>
    </source>
</evidence>
<dbReference type="PANTHER" id="PTHR45794:SF1">
    <property type="entry name" value="LEUCINE--TRNA LIGASE, CYTOPLASMIC"/>
    <property type="match status" value="1"/>
</dbReference>
<evidence type="ECO:0000256" key="3">
    <source>
        <dbReference type="ARBA" id="ARBA00022598"/>
    </source>
</evidence>
<dbReference type="GeneID" id="43581315"/>
<reference evidence="12 13" key="1">
    <citation type="submission" date="2019-09" db="EMBL/GenBank/DDBJ databases">
        <authorList>
            <person name="Brejova B."/>
        </authorList>
    </citation>
    <scope>NUCLEOTIDE SEQUENCE [LARGE SCALE GENOMIC DNA]</scope>
</reference>
<dbReference type="GO" id="GO:0006429">
    <property type="term" value="P:leucyl-tRNA aminoacylation"/>
    <property type="evidence" value="ECO:0007669"/>
    <property type="project" value="InterPro"/>
</dbReference>
<dbReference type="CDD" id="cd07959">
    <property type="entry name" value="Anticodon_Ia_Leu_AEc"/>
    <property type="match status" value="1"/>
</dbReference>
<dbReference type="GO" id="GO:0004823">
    <property type="term" value="F:leucine-tRNA ligase activity"/>
    <property type="evidence" value="ECO:0007669"/>
    <property type="project" value="UniProtKB-EC"/>
</dbReference>
<comment type="catalytic activity">
    <reaction evidence="9">
        <text>tRNA(Leu) + L-leucine + ATP = L-leucyl-tRNA(Leu) + AMP + diphosphate</text>
        <dbReference type="Rhea" id="RHEA:11688"/>
        <dbReference type="Rhea" id="RHEA-COMP:9613"/>
        <dbReference type="Rhea" id="RHEA-COMP:9622"/>
        <dbReference type="ChEBI" id="CHEBI:30616"/>
        <dbReference type="ChEBI" id="CHEBI:33019"/>
        <dbReference type="ChEBI" id="CHEBI:57427"/>
        <dbReference type="ChEBI" id="CHEBI:78442"/>
        <dbReference type="ChEBI" id="CHEBI:78494"/>
        <dbReference type="ChEBI" id="CHEBI:456215"/>
        <dbReference type="EC" id="6.1.1.4"/>
    </reaction>
</comment>
<keyword evidence="3" id="KW-0436">Ligase</keyword>
<accession>A0A5E8BE81</accession>
<dbReference type="Pfam" id="PF00133">
    <property type="entry name" value="tRNA-synt_1"/>
    <property type="match status" value="2"/>
</dbReference>
<evidence type="ECO:0000256" key="1">
    <source>
        <dbReference type="ARBA" id="ARBA00005594"/>
    </source>
</evidence>
<evidence type="ECO:0000256" key="2">
    <source>
        <dbReference type="ARBA" id="ARBA00013164"/>
    </source>
</evidence>
<dbReference type="NCBIfam" id="TIGR00395">
    <property type="entry name" value="leuS_arch"/>
    <property type="match status" value="1"/>
</dbReference>
<dbReference type="PANTHER" id="PTHR45794">
    <property type="entry name" value="LEUCYL-TRNA SYNTHETASE"/>
    <property type="match status" value="1"/>
</dbReference>
<dbReference type="GO" id="GO:0005524">
    <property type="term" value="F:ATP binding"/>
    <property type="evidence" value="ECO:0007669"/>
    <property type="project" value="UniProtKB-KW"/>
</dbReference>
<dbReference type="Proteomes" id="UP000398389">
    <property type="component" value="Unassembled WGS sequence"/>
</dbReference>
<evidence type="ECO:0000256" key="5">
    <source>
        <dbReference type="ARBA" id="ARBA00022840"/>
    </source>
</evidence>
<feature type="domain" description="Aminoacyl-tRNA synthetase class Ia" evidence="10">
    <location>
        <begin position="60"/>
        <end position="128"/>
    </location>
</feature>
<evidence type="ECO:0000256" key="9">
    <source>
        <dbReference type="ARBA" id="ARBA00047469"/>
    </source>
</evidence>
<dbReference type="GO" id="GO:0002161">
    <property type="term" value="F:aminoacyl-tRNA deacylase activity"/>
    <property type="evidence" value="ECO:0007669"/>
    <property type="project" value="InterPro"/>
</dbReference>
<dbReference type="InterPro" id="IPR014729">
    <property type="entry name" value="Rossmann-like_a/b/a_fold"/>
</dbReference>
<dbReference type="Gene3D" id="3.40.50.620">
    <property type="entry name" value="HUPs"/>
    <property type="match status" value="1"/>
</dbReference>
<dbReference type="EMBL" id="CABVLU010000002">
    <property type="protein sequence ID" value="VVT49893.1"/>
    <property type="molecule type" value="Genomic_DNA"/>
</dbReference>
<feature type="domain" description="Methionyl/Valyl/Leucyl/Isoleucyl-tRNA synthetase anticodon-binding" evidence="11">
    <location>
        <begin position="816"/>
        <end position="947"/>
    </location>
</feature>
<dbReference type="InterPro" id="IPR009080">
    <property type="entry name" value="tRNAsynth_Ia_anticodon-bd"/>
</dbReference>
<dbReference type="SUPFAM" id="SSF52374">
    <property type="entry name" value="Nucleotidylyl transferase"/>
    <property type="match status" value="1"/>
</dbReference>
<proteinExistence type="inferred from homology"/>
<keyword evidence="5" id="KW-0067">ATP-binding</keyword>
<dbReference type="NCBIfam" id="NF008957">
    <property type="entry name" value="PRK12300.1"/>
    <property type="match status" value="1"/>
</dbReference>
<gene>
    <name evidence="12" type="ORF">SAPINGB_P002496</name>
</gene>
<evidence type="ECO:0000259" key="10">
    <source>
        <dbReference type="Pfam" id="PF00133"/>
    </source>
</evidence>
<protein>
    <recommendedName>
        <fullName evidence="2">leucine--tRNA ligase</fullName>
        <ecNumber evidence="2">6.1.1.4</ecNumber>
    </recommendedName>
    <alternativeName>
        <fullName evidence="8">Leucyl-tRNA synthetase</fullName>
    </alternativeName>
</protein>
<dbReference type="SUPFAM" id="SSF50677">
    <property type="entry name" value="ValRS/IleRS/LeuRS editing domain"/>
    <property type="match status" value="1"/>
</dbReference>
<dbReference type="OrthoDB" id="10249672at2759"/>
<organism evidence="12 13">
    <name type="scientific">Magnusiomyces paraingens</name>
    <dbReference type="NCBI Taxonomy" id="2606893"/>
    <lineage>
        <taxon>Eukaryota</taxon>
        <taxon>Fungi</taxon>
        <taxon>Dikarya</taxon>
        <taxon>Ascomycota</taxon>
        <taxon>Saccharomycotina</taxon>
        <taxon>Dipodascomycetes</taxon>
        <taxon>Dipodascales</taxon>
        <taxon>Dipodascaceae</taxon>
        <taxon>Magnusiomyces</taxon>
    </lineage>
</organism>
<dbReference type="AlphaFoldDB" id="A0A5E8BE81"/>
<evidence type="ECO:0000256" key="8">
    <source>
        <dbReference type="ARBA" id="ARBA00030520"/>
    </source>
</evidence>
<dbReference type="InterPro" id="IPR002300">
    <property type="entry name" value="aa-tRNA-synth_Ia"/>
</dbReference>